<organism evidence="2 3">
    <name type="scientific">Dendryphion nanum</name>
    <dbReference type="NCBI Taxonomy" id="256645"/>
    <lineage>
        <taxon>Eukaryota</taxon>
        <taxon>Fungi</taxon>
        <taxon>Dikarya</taxon>
        <taxon>Ascomycota</taxon>
        <taxon>Pezizomycotina</taxon>
        <taxon>Dothideomycetes</taxon>
        <taxon>Pleosporomycetidae</taxon>
        <taxon>Pleosporales</taxon>
        <taxon>Torulaceae</taxon>
        <taxon>Dendryphion</taxon>
    </lineage>
</organism>
<dbReference type="EMBL" id="JAGMWT010000019">
    <property type="protein sequence ID" value="KAH7113209.1"/>
    <property type="molecule type" value="Genomic_DNA"/>
</dbReference>
<reference evidence="2" key="1">
    <citation type="journal article" date="2021" name="Nat. Commun.">
        <title>Genetic determinants of endophytism in the Arabidopsis root mycobiome.</title>
        <authorList>
            <person name="Mesny F."/>
            <person name="Miyauchi S."/>
            <person name="Thiergart T."/>
            <person name="Pickel B."/>
            <person name="Atanasova L."/>
            <person name="Karlsson M."/>
            <person name="Huettel B."/>
            <person name="Barry K.W."/>
            <person name="Haridas S."/>
            <person name="Chen C."/>
            <person name="Bauer D."/>
            <person name="Andreopoulos W."/>
            <person name="Pangilinan J."/>
            <person name="LaButti K."/>
            <person name="Riley R."/>
            <person name="Lipzen A."/>
            <person name="Clum A."/>
            <person name="Drula E."/>
            <person name="Henrissat B."/>
            <person name="Kohler A."/>
            <person name="Grigoriev I.V."/>
            <person name="Martin F.M."/>
            <person name="Hacquard S."/>
        </authorList>
    </citation>
    <scope>NUCLEOTIDE SEQUENCE</scope>
    <source>
        <strain evidence="2">MPI-CAGE-CH-0243</strain>
    </source>
</reference>
<keyword evidence="3" id="KW-1185">Reference proteome</keyword>
<gene>
    <name evidence="2" type="ORF">B0J11DRAFT_145013</name>
</gene>
<feature type="signal peptide" evidence="1">
    <location>
        <begin position="1"/>
        <end position="25"/>
    </location>
</feature>
<evidence type="ECO:0000256" key="1">
    <source>
        <dbReference type="SAM" id="SignalP"/>
    </source>
</evidence>
<accession>A0A9P9IB37</accession>
<sequence>MGRSFHSKPLLRLPLSLPLRHLLLSISTDYQFGGQDTQLTYFVTHMHRHLRLRSLTATSPRPTTFLVVASTQSLPDTTIGFQSNGPVVPTFPLWLAALRSPQNPAAFGEPQWRECTDHGCMYCAPPPPGPLQLLQ</sequence>
<dbReference type="Proteomes" id="UP000700596">
    <property type="component" value="Unassembled WGS sequence"/>
</dbReference>
<protein>
    <submittedName>
        <fullName evidence="2">Uncharacterized protein</fullName>
    </submittedName>
</protein>
<evidence type="ECO:0000313" key="3">
    <source>
        <dbReference type="Proteomes" id="UP000700596"/>
    </source>
</evidence>
<feature type="chain" id="PRO_5040278793" evidence="1">
    <location>
        <begin position="26"/>
        <end position="135"/>
    </location>
</feature>
<name>A0A9P9IB37_9PLEO</name>
<keyword evidence="1" id="KW-0732">Signal</keyword>
<evidence type="ECO:0000313" key="2">
    <source>
        <dbReference type="EMBL" id="KAH7113209.1"/>
    </source>
</evidence>
<comment type="caution">
    <text evidence="2">The sequence shown here is derived from an EMBL/GenBank/DDBJ whole genome shotgun (WGS) entry which is preliminary data.</text>
</comment>
<dbReference type="AlphaFoldDB" id="A0A9P9IB37"/>
<proteinExistence type="predicted"/>